<evidence type="ECO:0000256" key="2">
    <source>
        <dbReference type="ARBA" id="ARBA00022833"/>
    </source>
</evidence>
<dbReference type="InterPro" id="IPR013083">
    <property type="entry name" value="Znf_RING/FYVE/PHD"/>
</dbReference>
<dbReference type="Proteomes" id="UP001497623">
    <property type="component" value="Unassembled WGS sequence"/>
</dbReference>
<dbReference type="InterPro" id="IPR001841">
    <property type="entry name" value="Znf_RING"/>
</dbReference>
<reference evidence="5 6" key="1">
    <citation type="submission" date="2024-05" db="EMBL/GenBank/DDBJ databases">
        <authorList>
            <person name="Wallberg A."/>
        </authorList>
    </citation>
    <scope>NUCLEOTIDE SEQUENCE [LARGE SCALE GENOMIC DNA]</scope>
</reference>
<keyword evidence="2" id="KW-0862">Zinc</keyword>
<evidence type="ECO:0000256" key="3">
    <source>
        <dbReference type="PROSITE-ProRule" id="PRU00175"/>
    </source>
</evidence>
<evidence type="ECO:0000313" key="5">
    <source>
        <dbReference type="EMBL" id="CAL4080787.1"/>
    </source>
</evidence>
<gene>
    <name evidence="5" type="ORF">MNOR_LOCUS11391</name>
</gene>
<organism evidence="5 6">
    <name type="scientific">Meganyctiphanes norvegica</name>
    <name type="common">Northern krill</name>
    <name type="synonym">Thysanopoda norvegica</name>
    <dbReference type="NCBI Taxonomy" id="48144"/>
    <lineage>
        <taxon>Eukaryota</taxon>
        <taxon>Metazoa</taxon>
        <taxon>Ecdysozoa</taxon>
        <taxon>Arthropoda</taxon>
        <taxon>Crustacea</taxon>
        <taxon>Multicrustacea</taxon>
        <taxon>Malacostraca</taxon>
        <taxon>Eumalacostraca</taxon>
        <taxon>Eucarida</taxon>
        <taxon>Euphausiacea</taxon>
        <taxon>Euphausiidae</taxon>
        <taxon>Meganyctiphanes</taxon>
    </lineage>
</organism>
<keyword evidence="6" id="KW-1185">Reference proteome</keyword>
<dbReference type="PANTHER" id="PTHR47156:SF10">
    <property type="entry name" value="E3 UBIQUITIN-PROTEIN LIGASE TRIM-21-RELATED"/>
    <property type="match status" value="1"/>
</dbReference>
<name>A0AAV2QCV2_MEGNR</name>
<dbReference type="PROSITE" id="PS50089">
    <property type="entry name" value="ZF_RING_2"/>
    <property type="match status" value="1"/>
</dbReference>
<protein>
    <recommendedName>
        <fullName evidence="4">RING-type domain-containing protein</fullName>
    </recommendedName>
</protein>
<accession>A0AAV2QCV2</accession>
<evidence type="ECO:0000313" key="6">
    <source>
        <dbReference type="Proteomes" id="UP001497623"/>
    </source>
</evidence>
<proteinExistence type="predicted"/>
<dbReference type="InterPro" id="IPR052667">
    <property type="entry name" value="E3_ubiquitin-ligase_RING"/>
</dbReference>
<dbReference type="SUPFAM" id="SSF57850">
    <property type="entry name" value="RING/U-box"/>
    <property type="match status" value="1"/>
</dbReference>
<keyword evidence="1 3" id="KW-0479">Metal-binding</keyword>
<dbReference type="Gene3D" id="3.30.40.10">
    <property type="entry name" value="Zinc/RING finger domain, C3HC4 (zinc finger)"/>
    <property type="match status" value="1"/>
</dbReference>
<sequence length="177" mass="20387">MDSRLCPTCSEEYDNEDHRVRMLQCGHSQCTSCMQAQFTNHSIRCPSCRATHTFPNLDSIPINYIAENMKEEIDKLKNQNTLFLERDAAPLAPKLHKGICEEHDAIKVFRCNTHHEWLCSHCTVTEHPRGDCDVIPIRKQFEKDKVLTKSKIAKILKNIDDTKSDITFSIGEVDEQK</sequence>
<keyword evidence="1 3" id="KW-0863">Zinc-finger</keyword>
<feature type="non-terminal residue" evidence="5">
    <location>
        <position position="177"/>
    </location>
</feature>
<dbReference type="Pfam" id="PF14634">
    <property type="entry name" value="zf-RING_5"/>
    <property type="match status" value="1"/>
</dbReference>
<evidence type="ECO:0000256" key="1">
    <source>
        <dbReference type="ARBA" id="ARBA00022771"/>
    </source>
</evidence>
<dbReference type="SUPFAM" id="SSF57845">
    <property type="entry name" value="B-box zinc-binding domain"/>
    <property type="match status" value="1"/>
</dbReference>
<comment type="caution">
    <text evidence="5">The sequence shown here is derived from an EMBL/GenBank/DDBJ whole genome shotgun (WGS) entry which is preliminary data.</text>
</comment>
<dbReference type="EMBL" id="CAXKWB010005966">
    <property type="protein sequence ID" value="CAL4080787.1"/>
    <property type="molecule type" value="Genomic_DNA"/>
</dbReference>
<dbReference type="PANTHER" id="PTHR47156">
    <property type="entry name" value="PROTEIN CBG20824"/>
    <property type="match status" value="1"/>
</dbReference>
<dbReference type="SMART" id="SM00184">
    <property type="entry name" value="RING"/>
    <property type="match status" value="1"/>
</dbReference>
<dbReference type="GO" id="GO:0008270">
    <property type="term" value="F:zinc ion binding"/>
    <property type="evidence" value="ECO:0007669"/>
    <property type="project" value="UniProtKB-KW"/>
</dbReference>
<evidence type="ECO:0000259" key="4">
    <source>
        <dbReference type="PROSITE" id="PS50089"/>
    </source>
</evidence>
<dbReference type="AlphaFoldDB" id="A0AAV2QCV2"/>
<feature type="domain" description="RING-type" evidence="4">
    <location>
        <begin position="6"/>
        <end position="49"/>
    </location>
</feature>